<dbReference type="RefSeq" id="XP_014249907.1">
    <property type="nucleotide sequence ID" value="XM_014394421.2"/>
</dbReference>
<feature type="domain" description="PDZ" evidence="2">
    <location>
        <begin position="416"/>
        <end position="501"/>
    </location>
</feature>
<feature type="compositionally biased region" description="Polar residues" evidence="1">
    <location>
        <begin position="204"/>
        <end position="213"/>
    </location>
</feature>
<evidence type="ECO:0000256" key="1">
    <source>
        <dbReference type="SAM" id="MobiDB-lite"/>
    </source>
</evidence>
<dbReference type="PANTHER" id="PTHR11324">
    <property type="entry name" value="IL16-RELATED"/>
    <property type="match status" value="1"/>
</dbReference>
<feature type="region of interest" description="Disordered" evidence="1">
    <location>
        <begin position="322"/>
        <end position="359"/>
    </location>
</feature>
<feature type="compositionally biased region" description="Polar residues" evidence="1">
    <location>
        <begin position="91"/>
        <end position="103"/>
    </location>
</feature>
<feature type="compositionally biased region" description="Basic and acidic residues" evidence="1">
    <location>
        <begin position="124"/>
        <end position="148"/>
    </location>
</feature>
<name>A0A8I6RR16_CIMLE</name>
<dbReference type="EnsemblMetazoa" id="XM_014394421.2">
    <property type="protein sequence ID" value="XP_014249907.1"/>
    <property type="gene ID" value="LOC106666894"/>
</dbReference>
<evidence type="ECO:0000259" key="2">
    <source>
        <dbReference type="PROSITE" id="PS50106"/>
    </source>
</evidence>
<dbReference type="Pfam" id="PF00595">
    <property type="entry name" value="PDZ"/>
    <property type="match status" value="2"/>
</dbReference>
<dbReference type="Gene3D" id="2.30.42.10">
    <property type="match status" value="2"/>
</dbReference>
<dbReference type="CDD" id="cd06759">
    <property type="entry name" value="PDZ3_PDZD2-PDZ1_hPro-IL-16-like"/>
    <property type="match status" value="1"/>
</dbReference>
<feature type="region of interest" description="Disordered" evidence="1">
    <location>
        <begin position="190"/>
        <end position="286"/>
    </location>
</feature>
<dbReference type="InterPro" id="IPR001478">
    <property type="entry name" value="PDZ"/>
</dbReference>
<dbReference type="AlphaFoldDB" id="A0A8I6RR16"/>
<dbReference type="PROSITE" id="PS50106">
    <property type="entry name" value="PDZ"/>
    <property type="match status" value="2"/>
</dbReference>
<dbReference type="InterPro" id="IPR036034">
    <property type="entry name" value="PDZ_sf"/>
</dbReference>
<evidence type="ECO:0000313" key="3">
    <source>
        <dbReference type="EnsemblMetazoa" id="XP_014249907.1"/>
    </source>
</evidence>
<feature type="compositionally biased region" description="Low complexity" evidence="1">
    <location>
        <begin position="43"/>
        <end position="59"/>
    </location>
</feature>
<feature type="domain" description="PDZ" evidence="2">
    <location>
        <begin position="639"/>
        <end position="713"/>
    </location>
</feature>
<organism evidence="3 4">
    <name type="scientific">Cimex lectularius</name>
    <name type="common">Bed bug</name>
    <name type="synonym">Acanthia lectularia</name>
    <dbReference type="NCBI Taxonomy" id="79782"/>
    <lineage>
        <taxon>Eukaryota</taxon>
        <taxon>Metazoa</taxon>
        <taxon>Ecdysozoa</taxon>
        <taxon>Arthropoda</taxon>
        <taxon>Hexapoda</taxon>
        <taxon>Insecta</taxon>
        <taxon>Pterygota</taxon>
        <taxon>Neoptera</taxon>
        <taxon>Paraneoptera</taxon>
        <taxon>Hemiptera</taxon>
        <taxon>Heteroptera</taxon>
        <taxon>Panheteroptera</taxon>
        <taxon>Cimicomorpha</taxon>
        <taxon>Cimicidae</taxon>
        <taxon>Cimex</taxon>
    </lineage>
</organism>
<feature type="region of interest" description="Disordered" evidence="1">
    <location>
        <begin position="555"/>
        <end position="610"/>
    </location>
</feature>
<dbReference type="SUPFAM" id="SSF50156">
    <property type="entry name" value="PDZ domain-like"/>
    <property type="match status" value="2"/>
</dbReference>
<evidence type="ECO:0000313" key="4">
    <source>
        <dbReference type="Proteomes" id="UP000494040"/>
    </source>
</evidence>
<dbReference type="GeneID" id="106666894"/>
<feature type="region of interest" description="Disordered" evidence="1">
    <location>
        <begin position="1"/>
        <end position="62"/>
    </location>
</feature>
<feature type="region of interest" description="Disordered" evidence="1">
    <location>
        <begin position="80"/>
        <end position="148"/>
    </location>
</feature>
<accession>A0A8I6RR16</accession>
<dbReference type="OMA" id="CDEDTFA"/>
<dbReference type="SMART" id="SM00228">
    <property type="entry name" value="PDZ"/>
    <property type="match status" value="2"/>
</dbReference>
<reference evidence="3" key="1">
    <citation type="submission" date="2022-01" db="UniProtKB">
        <authorList>
            <consortium name="EnsemblMetazoa"/>
        </authorList>
    </citation>
    <scope>IDENTIFICATION</scope>
</reference>
<dbReference type="OrthoDB" id="6022711at2759"/>
<dbReference type="CDD" id="cd00136">
    <property type="entry name" value="PDZ_canonical"/>
    <property type="match status" value="1"/>
</dbReference>
<dbReference type="RefSeq" id="XP_014249908.1">
    <property type="nucleotide sequence ID" value="XM_014394422.2"/>
</dbReference>
<dbReference type="EnsemblMetazoa" id="XM_014394422.2">
    <property type="protein sequence ID" value="XP_014249908.1"/>
    <property type="gene ID" value="LOC106666894"/>
</dbReference>
<dbReference type="KEGG" id="clec:106666894"/>
<dbReference type="Proteomes" id="UP000494040">
    <property type="component" value="Unassembled WGS sequence"/>
</dbReference>
<feature type="compositionally biased region" description="Basic and acidic residues" evidence="1">
    <location>
        <begin position="249"/>
        <end position="268"/>
    </location>
</feature>
<keyword evidence="4" id="KW-1185">Reference proteome</keyword>
<protein>
    <recommendedName>
        <fullName evidence="2">PDZ domain-containing protein</fullName>
    </recommendedName>
</protein>
<sequence length="752" mass="82673">MRLFKRRSSDPNPQLVSLAPLSIEDTEEECHLKQWQQRSGQASPVSVGSSTPLSSSPSLYRKGLSTWGKKVGKKWEHLKKSDSIEILETGPNKTNSGKSTNSKRVSRVESLRHMFARGNSHVLSQDRKESGKSGKPPTDSKRNGTDWVKNECQKGISDLYQLNSMLMKSKSRKTDKKSKDEDSIFKRKTIGTVVENPNEPDCNAKSTFSQILPSNRDKTEGGSCLSKLTNNASKCGGGTTAKPTCSSLDKSKKNYQDKKSPASEEKTKRNGFSPNPPATAKKSIPASVPSIPVSLRTQPHLKEIYNFLNNFIIMKSEESGYESDNMRTGAGSPPDPESDGFRKKEANGVPDLLPSLGKTRTPVVYPTAKKGQNEGGDDANVTPLPSEYYATDMATGKKDLDNTFKRSIALEKEFKKFDIVKNENTELGIYIEKIETGPTKGTYLVSNVEPGGVIDSDGRIKVGDEIIKVNGTRLRGLTIQGVRKLMQTNSSNIEVVIARWNNAFEYFDRKNVDHPPKPLPKVSTFPAEYSKVPLTQTTNRLISIADMDANPLMARPGPPTVLGQNDRRRSLQAQPRVGTKAQFGKPPIAPEEKKETDPAKTGMRKFSTHGDNYLKNRTDFGLRAIRSNRPKSLTLSIFTVTLHKGPGHKSLGFSIVGGHDSPKGNLGIFVKTIFTTGQAAENGNLREGDEIFAVNGAVLQGLTHAEAIAVFKDIKSGPVMMHVGRRDNLPTRSSKSKSCDNLDKCNDNFFTK</sequence>
<dbReference type="PANTHER" id="PTHR11324:SF16">
    <property type="entry name" value="PDZ DOMAIN-CONTAINING PROTEIN 2"/>
    <property type="match status" value="1"/>
</dbReference>
<proteinExistence type="predicted"/>